<name>A0A8S5P6H1_9CAUD</name>
<feature type="domain" description="Phage head morphogenesis" evidence="1">
    <location>
        <begin position="167"/>
        <end position="285"/>
    </location>
</feature>
<dbReference type="Pfam" id="PF04233">
    <property type="entry name" value="Phage_Mu_F"/>
    <property type="match status" value="1"/>
</dbReference>
<dbReference type="Pfam" id="PF15542">
    <property type="entry name" value="Ntox50"/>
    <property type="match status" value="1"/>
</dbReference>
<organism evidence="3">
    <name type="scientific">Siphoviridae sp. ctgEn20</name>
    <dbReference type="NCBI Taxonomy" id="2825606"/>
    <lineage>
        <taxon>Viruses</taxon>
        <taxon>Duplodnaviria</taxon>
        <taxon>Heunggongvirae</taxon>
        <taxon>Uroviricota</taxon>
        <taxon>Caudoviricetes</taxon>
    </lineage>
</organism>
<evidence type="ECO:0000313" key="3">
    <source>
        <dbReference type="EMBL" id="DAE02035.1"/>
    </source>
</evidence>
<accession>A0A8S5P6H1</accession>
<proteinExistence type="predicted"/>
<dbReference type="InterPro" id="IPR006528">
    <property type="entry name" value="Phage_head_morphogenesis_dom"/>
</dbReference>
<feature type="domain" description="Bacterial toxin 50" evidence="2">
    <location>
        <begin position="344"/>
        <end position="436"/>
    </location>
</feature>
<reference evidence="3" key="1">
    <citation type="journal article" date="2021" name="Proc. Natl. Acad. Sci. U.S.A.">
        <title>A Catalog of Tens of Thousands of Viruses from Human Metagenomes Reveals Hidden Associations with Chronic Diseases.</title>
        <authorList>
            <person name="Tisza M.J."/>
            <person name="Buck C.B."/>
        </authorList>
    </citation>
    <scope>NUCLEOTIDE SEQUENCE</scope>
    <source>
        <strain evidence="3">CtgEn20</strain>
    </source>
</reference>
<dbReference type="EMBL" id="BK015339">
    <property type="protein sequence ID" value="DAE02035.1"/>
    <property type="molecule type" value="Genomic_DNA"/>
</dbReference>
<dbReference type="InterPro" id="IPR029100">
    <property type="entry name" value="Ntox50"/>
</dbReference>
<evidence type="ECO:0000259" key="1">
    <source>
        <dbReference type="Pfam" id="PF04233"/>
    </source>
</evidence>
<protein>
    <submittedName>
        <fullName evidence="3">Minor capsid protein</fullName>
    </submittedName>
</protein>
<evidence type="ECO:0000259" key="2">
    <source>
        <dbReference type="Pfam" id="PF15542"/>
    </source>
</evidence>
<sequence>MADYGHQETDKRLELMEKRVVAIYKQASEEMREKLAKWYKDFERLDKQKADLVEKGELPKAEYLAWRKRKMVESGRLKALVDTLTEDYVNSDRIAMQIVRGDLTDVYALNANYAAYKIEQDANVNLSWTLYDHSTVERMIREDPEILPLPSVNVPLDERWNRQYLNIAITQGILQGESIPHIGDRLQRILGMDRTAAIRSARTATTAAECAGRIDTYKYAQSIGIEMQQEWVATLDDRTRHEHRILDGQRVDIGEAFEVDGASIRYPGDPQAPGYLIYNCRCTVIGAIKGLEDDDSDDHRKHMIGTTYEEWKAGKEQESVEKSSNNDIMIVKNAIISGDVSTSINPQKQNRHIKGSSGYIPGRSYIYGGLEDAQKLVNKLSCTGSPVISKSGEWQKKERVSSDSVIGVYINPKTKTESETTKAMIIYSNSGTHIVPRKE</sequence>